<proteinExistence type="predicted"/>
<dbReference type="EMBL" id="QPFP01000013">
    <property type="protein sequence ID" value="TEB33105.1"/>
    <property type="molecule type" value="Genomic_DNA"/>
</dbReference>
<reference evidence="1 2" key="1">
    <citation type="journal article" date="2019" name="Nat. Ecol. Evol.">
        <title>Megaphylogeny resolves global patterns of mushroom evolution.</title>
        <authorList>
            <person name="Varga T."/>
            <person name="Krizsan K."/>
            <person name="Foldi C."/>
            <person name="Dima B."/>
            <person name="Sanchez-Garcia M."/>
            <person name="Sanchez-Ramirez S."/>
            <person name="Szollosi G.J."/>
            <person name="Szarkandi J.G."/>
            <person name="Papp V."/>
            <person name="Albert L."/>
            <person name="Andreopoulos W."/>
            <person name="Angelini C."/>
            <person name="Antonin V."/>
            <person name="Barry K.W."/>
            <person name="Bougher N.L."/>
            <person name="Buchanan P."/>
            <person name="Buyck B."/>
            <person name="Bense V."/>
            <person name="Catcheside P."/>
            <person name="Chovatia M."/>
            <person name="Cooper J."/>
            <person name="Damon W."/>
            <person name="Desjardin D."/>
            <person name="Finy P."/>
            <person name="Geml J."/>
            <person name="Haridas S."/>
            <person name="Hughes K."/>
            <person name="Justo A."/>
            <person name="Karasinski D."/>
            <person name="Kautmanova I."/>
            <person name="Kiss B."/>
            <person name="Kocsube S."/>
            <person name="Kotiranta H."/>
            <person name="LaButti K.M."/>
            <person name="Lechner B.E."/>
            <person name="Liimatainen K."/>
            <person name="Lipzen A."/>
            <person name="Lukacs Z."/>
            <person name="Mihaltcheva S."/>
            <person name="Morgado L.N."/>
            <person name="Niskanen T."/>
            <person name="Noordeloos M.E."/>
            <person name="Ohm R.A."/>
            <person name="Ortiz-Santana B."/>
            <person name="Ovrebo C."/>
            <person name="Racz N."/>
            <person name="Riley R."/>
            <person name="Savchenko A."/>
            <person name="Shiryaev A."/>
            <person name="Soop K."/>
            <person name="Spirin V."/>
            <person name="Szebenyi C."/>
            <person name="Tomsovsky M."/>
            <person name="Tulloss R.E."/>
            <person name="Uehling J."/>
            <person name="Grigoriev I.V."/>
            <person name="Vagvolgyi C."/>
            <person name="Papp T."/>
            <person name="Martin F.M."/>
            <person name="Miettinen O."/>
            <person name="Hibbett D.S."/>
            <person name="Nagy L.G."/>
        </authorList>
    </citation>
    <scope>NUCLEOTIDE SEQUENCE [LARGE SCALE GENOMIC DNA]</scope>
    <source>
        <strain evidence="1 2">FP101781</strain>
    </source>
</reference>
<dbReference type="OrthoDB" id="2997026at2759"/>
<organism evidence="1 2">
    <name type="scientific">Coprinellus micaceus</name>
    <name type="common">Glistening ink-cap mushroom</name>
    <name type="synonym">Coprinus micaceus</name>
    <dbReference type="NCBI Taxonomy" id="71717"/>
    <lineage>
        <taxon>Eukaryota</taxon>
        <taxon>Fungi</taxon>
        <taxon>Dikarya</taxon>
        <taxon>Basidiomycota</taxon>
        <taxon>Agaricomycotina</taxon>
        <taxon>Agaricomycetes</taxon>
        <taxon>Agaricomycetidae</taxon>
        <taxon>Agaricales</taxon>
        <taxon>Agaricineae</taxon>
        <taxon>Psathyrellaceae</taxon>
        <taxon>Coprinellus</taxon>
    </lineage>
</organism>
<gene>
    <name evidence="1" type="ORF">FA13DRAFT_1773345</name>
</gene>
<feature type="non-terminal residue" evidence="1">
    <location>
        <position position="132"/>
    </location>
</feature>
<evidence type="ECO:0000313" key="2">
    <source>
        <dbReference type="Proteomes" id="UP000298030"/>
    </source>
</evidence>
<dbReference type="Proteomes" id="UP000298030">
    <property type="component" value="Unassembled WGS sequence"/>
</dbReference>
<accession>A0A4Y7TFZ2</accession>
<keyword evidence="2" id="KW-1185">Reference proteome</keyword>
<protein>
    <submittedName>
        <fullName evidence="1">Uncharacterized protein</fullName>
    </submittedName>
</protein>
<name>A0A4Y7TFZ2_COPMI</name>
<evidence type="ECO:0000313" key="1">
    <source>
        <dbReference type="EMBL" id="TEB33105.1"/>
    </source>
</evidence>
<sequence>MKVTPIPPLMLCIFSSASANFHVGKLSIPSGYTNHRACPSNQYNCNCFKGGAGGSNVVELPYPQQEFLTYFQVQSGLCGMPLIDFYKRSDGSWEFYVNNGNGHVQGSCYSNSDRQSCLVTSAPFNATLTYED</sequence>
<comment type="caution">
    <text evidence="1">The sequence shown here is derived from an EMBL/GenBank/DDBJ whole genome shotgun (WGS) entry which is preliminary data.</text>
</comment>
<dbReference type="AlphaFoldDB" id="A0A4Y7TFZ2"/>